<keyword evidence="2" id="KW-0963">Cytoplasm</keyword>
<dbReference type="PANTHER" id="PTHR46268">
    <property type="entry name" value="STRESS RESPONSE PROTEIN NHAX"/>
    <property type="match status" value="1"/>
</dbReference>
<name>A0AAN2BZD6_9PROT</name>
<dbReference type="PANTHER" id="PTHR46268:SF6">
    <property type="entry name" value="UNIVERSAL STRESS PROTEIN UP12"/>
    <property type="match status" value="1"/>
</dbReference>
<organism evidence="4 5">
    <name type="scientific">Sideroxyarcus emersonii</name>
    <dbReference type="NCBI Taxonomy" id="2764705"/>
    <lineage>
        <taxon>Bacteria</taxon>
        <taxon>Pseudomonadati</taxon>
        <taxon>Pseudomonadota</taxon>
        <taxon>Betaproteobacteria</taxon>
        <taxon>Nitrosomonadales</taxon>
        <taxon>Gallionellaceae</taxon>
        <taxon>Sideroxyarcus</taxon>
    </lineage>
</organism>
<dbReference type="RefSeq" id="WP_237246647.1">
    <property type="nucleotide sequence ID" value="NZ_AP023423.1"/>
</dbReference>
<dbReference type="Proteomes" id="UP001320326">
    <property type="component" value="Chromosome"/>
</dbReference>
<feature type="domain" description="UspA" evidence="3">
    <location>
        <begin position="1"/>
        <end position="145"/>
    </location>
</feature>
<evidence type="ECO:0000313" key="4">
    <source>
        <dbReference type="EMBL" id="BCK88104.1"/>
    </source>
</evidence>
<proteinExistence type="inferred from homology"/>
<dbReference type="EMBL" id="AP023423">
    <property type="protein sequence ID" value="BCK88104.1"/>
    <property type="molecule type" value="Genomic_DNA"/>
</dbReference>
<evidence type="ECO:0000313" key="5">
    <source>
        <dbReference type="Proteomes" id="UP001320326"/>
    </source>
</evidence>
<sequence>MYQRILIPVDGSETSECALQEAIKLAHREARLRLVYVLEEIYLLDAEGYAYIDFTSLQAAMRNTGERTLALALEQVKQAGLSAETALLEAKGERIASVIESEARHWPADLIVIGTHGRSGLNRLLLGSVAEGLVRVATVPVLLVRAE</sequence>
<evidence type="ECO:0000259" key="3">
    <source>
        <dbReference type="Pfam" id="PF00582"/>
    </source>
</evidence>
<dbReference type="KEGG" id="seme:MIZ01_1905"/>
<dbReference type="Pfam" id="PF00582">
    <property type="entry name" value="Usp"/>
    <property type="match status" value="1"/>
</dbReference>
<dbReference type="Gene3D" id="3.40.50.620">
    <property type="entry name" value="HUPs"/>
    <property type="match status" value="1"/>
</dbReference>
<accession>A0AAN2BZD6</accession>
<dbReference type="PIRSF" id="PIRSF006276">
    <property type="entry name" value="UspA"/>
    <property type="match status" value="1"/>
</dbReference>
<protein>
    <recommendedName>
        <fullName evidence="2">Universal stress protein</fullName>
    </recommendedName>
</protein>
<reference evidence="4 5" key="1">
    <citation type="journal article" date="2022" name="Int. J. Syst. Evol. Microbiol.">
        <title>&lt;i&gt;Sideroxyarcus emersonii&lt;/i&gt; gen. nov. sp. nov., a neutrophilic, microaerobic iron- and thiosulfate-oxidizing bacterium isolated from iron-rich wetland sediment.</title>
        <authorList>
            <person name="Kato S."/>
            <person name="Itoh T."/>
            <person name="Iino T."/>
            <person name="Ohkuma M."/>
        </authorList>
    </citation>
    <scope>NUCLEOTIDE SEQUENCE [LARGE SCALE GENOMIC DNA]</scope>
    <source>
        <strain evidence="4 5">MIZ01</strain>
    </source>
</reference>
<dbReference type="AlphaFoldDB" id="A0AAN2BZD6"/>
<dbReference type="CDD" id="cd00293">
    <property type="entry name" value="USP-like"/>
    <property type="match status" value="1"/>
</dbReference>
<keyword evidence="5" id="KW-1185">Reference proteome</keyword>
<dbReference type="InterPro" id="IPR014729">
    <property type="entry name" value="Rossmann-like_a/b/a_fold"/>
</dbReference>
<comment type="subcellular location">
    <subcellularLocation>
        <location evidence="2">Cytoplasm</location>
    </subcellularLocation>
</comment>
<dbReference type="InterPro" id="IPR006016">
    <property type="entry name" value="UspA"/>
</dbReference>
<dbReference type="InterPro" id="IPR006015">
    <property type="entry name" value="Universal_stress_UspA"/>
</dbReference>
<gene>
    <name evidence="4" type="ORF">MIZ01_1905</name>
</gene>
<evidence type="ECO:0000256" key="2">
    <source>
        <dbReference type="PIRNR" id="PIRNR006276"/>
    </source>
</evidence>
<evidence type="ECO:0000256" key="1">
    <source>
        <dbReference type="ARBA" id="ARBA00008791"/>
    </source>
</evidence>
<comment type="similarity">
    <text evidence="1 2">Belongs to the universal stress protein A family.</text>
</comment>
<dbReference type="GO" id="GO:0005737">
    <property type="term" value="C:cytoplasm"/>
    <property type="evidence" value="ECO:0007669"/>
    <property type="project" value="UniProtKB-SubCell"/>
</dbReference>
<dbReference type="PRINTS" id="PR01438">
    <property type="entry name" value="UNVRSLSTRESS"/>
</dbReference>
<dbReference type="SUPFAM" id="SSF52402">
    <property type="entry name" value="Adenine nucleotide alpha hydrolases-like"/>
    <property type="match status" value="1"/>
</dbReference>